<dbReference type="CDD" id="cd06260">
    <property type="entry name" value="DUF820-like"/>
    <property type="match status" value="1"/>
</dbReference>
<dbReference type="EMBL" id="VYDA01000639">
    <property type="protein sequence ID" value="MYH63578.1"/>
    <property type="molecule type" value="Genomic_DNA"/>
</dbReference>
<protein>
    <submittedName>
        <fullName evidence="2">Uma2 family endonuclease</fullName>
    </submittedName>
</protein>
<name>A0A6B1G5D2_9CHLR</name>
<feature type="domain" description="Putative restriction endonuclease" evidence="1">
    <location>
        <begin position="32"/>
        <end position="193"/>
    </location>
</feature>
<keyword evidence="2" id="KW-0255">Endonuclease</keyword>
<dbReference type="Gene3D" id="3.90.1570.10">
    <property type="entry name" value="tt1808, chain A"/>
    <property type="match status" value="1"/>
</dbReference>
<organism evidence="2">
    <name type="scientific">Caldilineaceae bacterium SB0675_bin_29</name>
    <dbReference type="NCBI Taxonomy" id="2605266"/>
    <lineage>
        <taxon>Bacteria</taxon>
        <taxon>Bacillati</taxon>
        <taxon>Chloroflexota</taxon>
        <taxon>Caldilineae</taxon>
        <taxon>Caldilineales</taxon>
        <taxon>Caldilineaceae</taxon>
    </lineage>
</organism>
<dbReference type="SUPFAM" id="SSF52980">
    <property type="entry name" value="Restriction endonuclease-like"/>
    <property type="match status" value="1"/>
</dbReference>
<evidence type="ECO:0000313" key="2">
    <source>
        <dbReference type="EMBL" id="MYH63578.1"/>
    </source>
</evidence>
<dbReference type="PANTHER" id="PTHR34107">
    <property type="entry name" value="SLL0198 PROTEIN-RELATED"/>
    <property type="match status" value="1"/>
</dbReference>
<evidence type="ECO:0000259" key="1">
    <source>
        <dbReference type="Pfam" id="PF05685"/>
    </source>
</evidence>
<accession>A0A6B1G5D2</accession>
<reference evidence="2" key="1">
    <citation type="submission" date="2019-09" db="EMBL/GenBank/DDBJ databases">
        <title>Characterisation of the sponge microbiome using genome-centric metagenomics.</title>
        <authorList>
            <person name="Engelberts J.P."/>
            <person name="Robbins S.J."/>
            <person name="De Goeij J.M."/>
            <person name="Aranda M."/>
            <person name="Bell S.C."/>
            <person name="Webster N.S."/>
        </authorList>
    </citation>
    <scope>NUCLEOTIDE SEQUENCE</scope>
    <source>
        <strain evidence="2">SB0675_bin_29</strain>
    </source>
</reference>
<keyword evidence="2" id="KW-0378">Hydrolase</keyword>
<dbReference type="InterPro" id="IPR012296">
    <property type="entry name" value="Nuclease_put_TT1808"/>
</dbReference>
<dbReference type="PANTHER" id="PTHR34107:SF4">
    <property type="entry name" value="SLL1222 PROTEIN"/>
    <property type="match status" value="1"/>
</dbReference>
<comment type="caution">
    <text evidence="2">The sequence shown here is derived from an EMBL/GenBank/DDBJ whole genome shotgun (WGS) entry which is preliminary data.</text>
</comment>
<proteinExistence type="predicted"/>
<dbReference type="InterPro" id="IPR008538">
    <property type="entry name" value="Uma2"/>
</dbReference>
<dbReference type="InterPro" id="IPR011335">
    <property type="entry name" value="Restrct_endonuc-II-like"/>
</dbReference>
<sequence>MVRKSIAVSFSPILLRRSDVINVKAKHTYADYLKTSDEERFQLLDGELVMAPAPLLYHQFILRKLLYAISGYVDEHNLGELFCSPTDVVLSETNVVQPDILFVSRQRNQILKPESVQGAPDLVVEILSPSTAELDRTTKLELYARHGVREYWIVDPEAKTIMVLLLGQNRFEVGGTYGKGHTLQSPTLEGFTVLVDELFEAFLEA</sequence>
<gene>
    <name evidence="2" type="ORF">F4148_18135</name>
</gene>
<dbReference type="GO" id="GO:0004519">
    <property type="term" value="F:endonuclease activity"/>
    <property type="evidence" value="ECO:0007669"/>
    <property type="project" value="UniProtKB-KW"/>
</dbReference>
<keyword evidence="2" id="KW-0540">Nuclease</keyword>
<dbReference type="Pfam" id="PF05685">
    <property type="entry name" value="Uma2"/>
    <property type="match status" value="1"/>
</dbReference>
<dbReference type="AlphaFoldDB" id="A0A6B1G5D2"/>